<comment type="caution">
    <text evidence="1">The sequence shown here is derived from an EMBL/GenBank/DDBJ whole genome shotgun (WGS) entry which is preliminary data.</text>
</comment>
<evidence type="ECO:0000313" key="1">
    <source>
        <dbReference type="EMBL" id="KAG0585917.1"/>
    </source>
</evidence>
<proteinExistence type="predicted"/>
<evidence type="ECO:0000313" key="2">
    <source>
        <dbReference type="Proteomes" id="UP000822688"/>
    </source>
</evidence>
<accession>A0A8T0IS57</accession>
<dbReference type="InterPro" id="IPR029058">
    <property type="entry name" value="AB_hydrolase_fold"/>
</dbReference>
<dbReference type="SUPFAM" id="SSF53474">
    <property type="entry name" value="alpha/beta-Hydrolases"/>
    <property type="match status" value="1"/>
</dbReference>
<keyword evidence="2" id="KW-1185">Reference proteome</keyword>
<dbReference type="PANTHER" id="PTHR31479">
    <property type="entry name" value="ALPHA/BETA-HYDROLASES SUPERFAMILY PROTEIN"/>
    <property type="match status" value="1"/>
</dbReference>
<dbReference type="Gene3D" id="3.40.50.1820">
    <property type="entry name" value="alpha/beta hydrolase"/>
    <property type="match status" value="1"/>
</dbReference>
<gene>
    <name evidence="1" type="ORF">KC19_2G049400</name>
</gene>
<name>A0A8T0IS57_CERPU</name>
<dbReference type="AlphaFoldDB" id="A0A8T0IS57"/>
<dbReference type="PANTHER" id="PTHR31479:SF2">
    <property type="entry name" value="ALPHA_BETA-HYDROLASES SUPERFAMILY PROTEIN"/>
    <property type="match status" value="1"/>
</dbReference>
<sequence length="425" mass="48154">MDKGRRVGYKDLSRREVAAMLVHCAYFRDLAALAWPVAKLMGYQDDRSERYGGEFWAPWTSVHNVIPKTGKLKELRVAFYLRKDKHPIMATGPAPRLVIALRGTLLYLKKDLKEDLSISGELLLESERVKECLILIEKVIKEFLSTPGRSKDEICLAGHSLGAGIALLVGKHLATSGTEIDTHLFAPPLLTLASIASDLLHHASGVSPNELQVLFFNKLTDRMKESGVGVVVTDEEKHSGVGTIGDAIVETFGKRDLDQEWKEFQKLRDWVPHFYLNRSDFICVHYITYYEEQNHRRVAATRHNIDISEQGIITRFFGGDAKYINNVVPSANLYISKLYEGRHLKAHSLKQWHKFTNGHIKLKESQARLLSGYKDHTTERAMQYSDHKLHDAGHQLHDAGHKLHELGRSVLSKGRFTSRGRANFS</sequence>
<organism evidence="1 2">
    <name type="scientific">Ceratodon purpureus</name>
    <name type="common">Fire moss</name>
    <name type="synonym">Dicranum purpureum</name>
    <dbReference type="NCBI Taxonomy" id="3225"/>
    <lineage>
        <taxon>Eukaryota</taxon>
        <taxon>Viridiplantae</taxon>
        <taxon>Streptophyta</taxon>
        <taxon>Embryophyta</taxon>
        <taxon>Bryophyta</taxon>
        <taxon>Bryophytina</taxon>
        <taxon>Bryopsida</taxon>
        <taxon>Dicranidae</taxon>
        <taxon>Pseudoditrichales</taxon>
        <taxon>Ditrichaceae</taxon>
        <taxon>Ceratodon</taxon>
    </lineage>
</organism>
<dbReference type="Proteomes" id="UP000822688">
    <property type="component" value="Chromosome 2"/>
</dbReference>
<protein>
    <recommendedName>
        <fullName evidence="3">Fungal lipase-like domain-containing protein</fullName>
    </recommendedName>
</protein>
<dbReference type="EMBL" id="CM026422">
    <property type="protein sequence ID" value="KAG0585917.1"/>
    <property type="molecule type" value="Genomic_DNA"/>
</dbReference>
<reference evidence="1" key="1">
    <citation type="submission" date="2020-06" db="EMBL/GenBank/DDBJ databases">
        <title>WGS assembly of Ceratodon purpureus strain R40.</title>
        <authorList>
            <person name="Carey S.B."/>
            <person name="Jenkins J."/>
            <person name="Shu S."/>
            <person name="Lovell J.T."/>
            <person name="Sreedasyam A."/>
            <person name="Maumus F."/>
            <person name="Tiley G.P."/>
            <person name="Fernandez-Pozo N."/>
            <person name="Barry K."/>
            <person name="Chen C."/>
            <person name="Wang M."/>
            <person name="Lipzen A."/>
            <person name="Daum C."/>
            <person name="Saski C.A."/>
            <person name="Payton A.C."/>
            <person name="Mcbreen J.C."/>
            <person name="Conrad R.E."/>
            <person name="Kollar L.M."/>
            <person name="Olsson S."/>
            <person name="Huttunen S."/>
            <person name="Landis J.B."/>
            <person name="Wickett N.J."/>
            <person name="Johnson M.G."/>
            <person name="Rensing S.A."/>
            <person name="Grimwood J."/>
            <person name="Schmutz J."/>
            <person name="Mcdaniel S.F."/>
        </authorList>
    </citation>
    <scope>NUCLEOTIDE SEQUENCE</scope>
    <source>
        <strain evidence="1">R40</strain>
    </source>
</reference>
<evidence type="ECO:0008006" key="3">
    <source>
        <dbReference type="Google" id="ProtNLM"/>
    </source>
</evidence>